<comment type="similarity">
    <text evidence="2">Belongs to the cytochrome P450 family.</text>
</comment>
<keyword evidence="4 8" id="KW-0479">Metal-binding</keyword>
<sequence length="964" mass="107415">MKRAGKTSETNDGDNFRRGAERPSGRGGRTDTHKSPTNLPGPEVDDIRRQLEDSDDDYINAYINATMATIVDDLASSPIRAAVFLAGVLFHVAVFRHGEWHLQAPRLVACLAFLSTAMPCALLWRFPELSSVAWLVLKTTSWLVLAFLAGLGGSVMVYRAAFHPLGRFPGPFGARLSNLYMTMLDVRGQIFCETRKLHDLYGDIVRVGPSELSIRKMSAIKTIHSGSSPCIKGPWYDMLRPEDGLNSTRDKKEHSLRRKAWDKAFGGKALRDYESRVAHYTAQLVDVIDESQGQAVNASNLFVFYGFDVMGEIGFGRSFSILSDGVLPEAIGMARNFMALIGAYRRLLWQSRVLIAVPALSQALRAFNRWISRHIAAMEQSASDRPTVFSSVMSDYEAKGQLTRPYPPQLIADARLVVVAGSDTTAAALTCLFFELALHPETRATLQAELNRSETADDAALSKIEYLGACINETLRLYPPVMSGLSRQTPPEGLLIDDVFIPGDTIVQIPTYAMSRDERFFVDPDRFIPERWTTKPELTKEGAASVPFSYGPYACVGMALAMMELRYATARIVSRFDVELAPDCSPSAFKKGMFDVFTLVAPGLRLVFRPREAKATPSVWDIMVAALAGSAGCGWLSRSRRRSPIPIETAPNRPPPTKPPPHELYFQNNRPGRPQTSDATLSQLTPLTHEEFFRLRAQQQQKKKKKTKKKKGVDAGVAALEALHEESFAQWAFEKEGLGEGDDLFHRYGRGTHLYLNDDDDNKPPRISNNPPNPTNQLHRRPPLRKPSSQALLARLATHPRIRLITSADTPDFPLLWDVGLRSAFNFIFHDATTYAPLDVEMDAVDVVNRLLGRSAARLHAREGVAFVLRSLPENAKSLFRLLVGEVLVAMEEGDEVAAVEYRIVYNKAVEEFVCSSEMAFRTLLKEFHDHQIITSRKDVVGTELLSVPFPRDELEAMLEDMMA</sequence>
<evidence type="ECO:0000256" key="9">
    <source>
        <dbReference type="SAM" id="MobiDB-lite"/>
    </source>
</evidence>
<evidence type="ECO:0000256" key="4">
    <source>
        <dbReference type="ARBA" id="ARBA00022723"/>
    </source>
</evidence>
<feature type="transmembrane region" description="Helical" evidence="10">
    <location>
        <begin position="132"/>
        <end position="158"/>
    </location>
</feature>
<dbReference type="InterPro" id="IPR050121">
    <property type="entry name" value="Cytochrome_P450_monoxygenase"/>
</dbReference>
<feature type="domain" description="Origin recognition complex subunit 2 RecA-like" evidence="11">
    <location>
        <begin position="782"/>
        <end position="832"/>
    </location>
</feature>
<feature type="transmembrane region" description="Helical" evidence="10">
    <location>
        <begin position="77"/>
        <end position="95"/>
    </location>
</feature>
<dbReference type="EMBL" id="JAACLJ010000008">
    <property type="protein sequence ID" value="KAF4582136.1"/>
    <property type="molecule type" value="Genomic_DNA"/>
</dbReference>
<keyword evidence="7" id="KW-0503">Monooxygenase</keyword>
<dbReference type="SUPFAM" id="SSF48264">
    <property type="entry name" value="Cytochrome P450"/>
    <property type="match status" value="1"/>
</dbReference>
<proteinExistence type="inferred from homology"/>
<dbReference type="PANTHER" id="PTHR24305">
    <property type="entry name" value="CYTOCHROME P450"/>
    <property type="match status" value="1"/>
</dbReference>
<dbReference type="InterPro" id="IPR002401">
    <property type="entry name" value="Cyt_P450_E_grp-I"/>
</dbReference>
<protein>
    <submittedName>
        <fullName evidence="13">Uncharacterized protein</fullName>
    </submittedName>
</protein>
<dbReference type="AlphaFoldDB" id="A0A8H4VB76"/>
<evidence type="ECO:0000259" key="12">
    <source>
        <dbReference type="Pfam" id="PF24882"/>
    </source>
</evidence>
<dbReference type="InterPro" id="IPR001128">
    <property type="entry name" value="Cyt_P450"/>
</dbReference>
<dbReference type="GO" id="GO:0004497">
    <property type="term" value="F:monooxygenase activity"/>
    <property type="evidence" value="ECO:0007669"/>
    <property type="project" value="UniProtKB-KW"/>
</dbReference>
<comment type="caution">
    <text evidence="13">The sequence shown here is derived from an EMBL/GenBank/DDBJ whole genome shotgun (WGS) entry which is preliminary data.</text>
</comment>
<comment type="cofactor">
    <cofactor evidence="1 8">
        <name>heme</name>
        <dbReference type="ChEBI" id="CHEBI:30413"/>
    </cofactor>
</comment>
<evidence type="ECO:0000259" key="11">
    <source>
        <dbReference type="Pfam" id="PF04084"/>
    </source>
</evidence>
<reference evidence="13 14" key="1">
    <citation type="journal article" date="2020" name="G3 (Bethesda)">
        <title>Genetic Underpinnings of Host Manipulation by Ophiocordyceps as Revealed by Comparative Transcriptomics.</title>
        <authorList>
            <person name="Will I."/>
            <person name="Das B."/>
            <person name="Trinh T."/>
            <person name="Brachmann A."/>
            <person name="Ohm R.A."/>
            <person name="de Bekker C."/>
        </authorList>
    </citation>
    <scope>NUCLEOTIDE SEQUENCE [LARGE SCALE GENOMIC DNA]</scope>
    <source>
        <strain evidence="13 14">EC05</strain>
    </source>
</reference>
<evidence type="ECO:0000256" key="5">
    <source>
        <dbReference type="ARBA" id="ARBA00023002"/>
    </source>
</evidence>
<dbReference type="OrthoDB" id="6692864at2759"/>
<gene>
    <name evidence="13" type="ORF">GQ602_006760</name>
</gene>
<evidence type="ECO:0000256" key="2">
    <source>
        <dbReference type="ARBA" id="ARBA00010617"/>
    </source>
</evidence>
<keyword evidence="6 8" id="KW-0408">Iron</keyword>
<feature type="domain" description="Origin recognition complex subunit 2 winged-helix" evidence="12">
    <location>
        <begin position="894"/>
        <end position="954"/>
    </location>
</feature>
<feature type="compositionally biased region" description="Polar residues" evidence="9">
    <location>
        <begin position="666"/>
        <end position="679"/>
    </location>
</feature>
<evidence type="ECO:0000256" key="6">
    <source>
        <dbReference type="ARBA" id="ARBA00023004"/>
    </source>
</evidence>
<keyword evidence="14" id="KW-1185">Reference proteome</keyword>
<name>A0A8H4VB76_9HYPO</name>
<feature type="binding site" description="axial binding residue" evidence="8">
    <location>
        <position position="555"/>
    </location>
    <ligand>
        <name>heme</name>
        <dbReference type="ChEBI" id="CHEBI:30413"/>
    </ligand>
    <ligandPart>
        <name>Fe</name>
        <dbReference type="ChEBI" id="CHEBI:18248"/>
    </ligandPart>
</feature>
<evidence type="ECO:0000313" key="13">
    <source>
        <dbReference type="EMBL" id="KAF4582136.1"/>
    </source>
</evidence>
<evidence type="ECO:0000256" key="8">
    <source>
        <dbReference type="PIRSR" id="PIRSR602401-1"/>
    </source>
</evidence>
<dbReference type="InterPro" id="IPR036396">
    <property type="entry name" value="Cyt_P450_sf"/>
</dbReference>
<evidence type="ECO:0000256" key="10">
    <source>
        <dbReference type="SAM" id="Phobius"/>
    </source>
</evidence>
<feature type="region of interest" description="Disordered" evidence="9">
    <location>
        <begin position="755"/>
        <end position="786"/>
    </location>
</feature>
<feature type="region of interest" description="Disordered" evidence="9">
    <location>
        <begin position="1"/>
        <end position="45"/>
    </location>
</feature>
<dbReference type="GO" id="GO:0016705">
    <property type="term" value="F:oxidoreductase activity, acting on paired donors, with incorporation or reduction of molecular oxygen"/>
    <property type="evidence" value="ECO:0007669"/>
    <property type="project" value="InterPro"/>
</dbReference>
<dbReference type="PRINTS" id="PR00385">
    <property type="entry name" value="P450"/>
</dbReference>
<keyword evidence="10" id="KW-0812">Transmembrane</keyword>
<dbReference type="Pfam" id="PF24882">
    <property type="entry name" value="WHD_ORC2"/>
    <property type="match status" value="1"/>
</dbReference>
<feature type="region of interest" description="Disordered" evidence="9">
    <location>
        <begin position="643"/>
        <end position="679"/>
    </location>
</feature>
<dbReference type="Pfam" id="PF04084">
    <property type="entry name" value="RecA-like_ORC2"/>
    <property type="match status" value="1"/>
</dbReference>
<evidence type="ECO:0000256" key="7">
    <source>
        <dbReference type="ARBA" id="ARBA00023033"/>
    </source>
</evidence>
<dbReference type="Pfam" id="PF00067">
    <property type="entry name" value="p450"/>
    <property type="match status" value="1"/>
</dbReference>
<evidence type="ECO:0000256" key="1">
    <source>
        <dbReference type="ARBA" id="ARBA00001971"/>
    </source>
</evidence>
<keyword evidence="3 8" id="KW-0349">Heme</keyword>
<dbReference type="PRINTS" id="PR00463">
    <property type="entry name" value="EP450I"/>
</dbReference>
<dbReference type="GO" id="GO:0005506">
    <property type="term" value="F:iron ion binding"/>
    <property type="evidence" value="ECO:0007669"/>
    <property type="project" value="InterPro"/>
</dbReference>
<dbReference type="Proteomes" id="UP000562929">
    <property type="component" value="Unassembled WGS sequence"/>
</dbReference>
<evidence type="ECO:0000313" key="14">
    <source>
        <dbReference type="Proteomes" id="UP000562929"/>
    </source>
</evidence>
<dbReference type="InterPro" id="IPR056773">
    <property type="entry name" value="WHD_ORC2"/>
</dbReference>
<dbReference type="InterPro" id="IPR056772">
    <property type="entry name" value="RecA-like_ORC2"/>
</dbReference>
<feature type="transmembrane region" description="Helical" evidence="10">
    <location>
        <begin position="107"/>
        <end position="126"/>
    </location>
</feature>
<accession>A0A8H4VB76</accession>
<dbReference type="PANTHER" id="PTHR24305:SF187">
    <property type="entry name" value="P450, PUTATIVE (EUROFUNG)-RELATED"/>
    <property type="match status" value="1"/>
</dbReference>
<feature type="compositionally biased region" description="Basic and acidic residues" evidence="9">
    <location>
        <begin position="14"/>
        <end position="34"/>
    </location>
</feature>
<keyword evidence="10" id="KW-0472">Membrane</keyword>
<keyword evidence="10" id="KW-1133">Transmembrane helix</keyword>
<organism evidence="13 14">
    <name type="scientific">Ophiocordyceps camponoti-floridani</name>
    <dbReference type="NCBI Taxonomy" id="2030778"/>
    <lineage>
        <taxon>Eukaryota</taxon>
        <taxon>Fungi</taxon>
        <taxon>Dikarya</taxon>
        <taxon>Ascomycota</taxon>
        <taxon>Pezizomycotina</taxon>
        <taxon>Sordariomycetes</taxon>
        <taxon>Hypocreomycetidae</taxon>
        <taxon>Hypocreales</taxon>
        <taxon>Ophiocordycipitaceae</taxon>
        <taxon>Ophiocordyceps</taxon>
    </lineage>
</organism>
<dbReference type="CDD" id="cd11061">
    <property type="entry name" value="CYP67-like"/>
    <property type="match status" value="1"/>
</dbReference>
<dbReference type="GO" id="GO:0020037">
    <property type="term" value="F:heme binding"/>
    <property type="evidence" value="ECO:0007669"/>
    <property type="project" value="InterPro"/>
</dbReference>
<dbReference type="Gene3D" id="1.10.630.10">
    <property type="entry name" value="Cytochrome P450"/>
    <property type="match status" value="1"/>
</dbReference>
<keyword evidence="5" id="KW-0560">Oxidoreductase</keyword>
<evidence type="ECO:0000256" key="3">
    <source>
        <dbReference type="ARBA" id="ARBA00022617"/>
    </source>
</evidence>